<comment type="caution">
    <text evidence="2">The sequence shown here is derived from an EMBL/GenBank/DDBJ whole genome shotgun (WGS) entry which is preliminary data.</text>
</comment>
<keyword evidence="3" id="KW-1185">Reference proteome</keyword>
<evidence type="ECO:0000313" key="3">
    <source>
        <dbReference type="Proteomes" id="UP000320239"/>
    </source>
</evidence>
<proteinExistence type="predicted"/>
<dbReference type="GO" id="GO:0010181">
    <property type="term" value="F:FMN binding"/>
    <property type="evidence" value="ECO:0007669"/>
    <property type="project" value="TreeGrafter"/>
</dbReference>
<protein>
    <submittedName>
        <fullName evidence="2">NAD(P)H-dependent FMN reductase</fullName>
    </submittedName>
</protein>
<evidence type="ECO:0000313" key="2">
    <source>
        <dbReference type="EMBL" id="TWG24806.1"/>
    </source>
</evidence>
<dbReference type="Gene3D" id="3.40.50.360">
    <property type="match status" value="1"/>
</dbReference>
<dbReference type="AlphaFoldDB" id="A0A561WLR5"/>
<dbReference type="OrthoDB" id="9812295at2"/>
<organism evidence="2 3">
    <name type="scientific">Actinoplanes teichomyceticus</name>
    <dbReference type="NCBI Taxonomy" id="1867"/>
    <lineage>
        <taxon>Bacteria</taxon>
        <taxon>Bacillati</taxon>
        <taxon>Actinomycetota</taxon>
        <taxon>Actinomycetes</taxon>
        <taxon>Micromonosporales</taxon>
        <taxon>Micromonosporaceae</taxon>
        <taxon>Actinoplanes</taxon>
    </lineage>
</organism>
<dbReference type="InterPro" id="IPR050712">
    <property type="entry name" value="NAD(P)H-dep_reductase"/>
</dbReference>
<dbReference type="PANTHER" id="PTHR30543:SF21">
    <property type="entry name" value="NAD(P)H-DEPENDENT FMN REDUCTASE LOT6"/>
    <property type="match status" value="1"/>
</dbReference>
<gene>
    <name evidence="2" type="ORF">FHX34_1021369</name>
</gene>
<dbReference type="PANTHER" id="PTHR30543">
    <property type="entry name" value="CHROMATE REDUCTASE"/>
    <property type="match status" value="1"/>
</dbReference>
<dbReference type="InterPro" id="IPR005025">
    <property type="entry name" value="FMN_Rdtase-like_dom"/>
</dbReference>
<name>A0A561WLR5_ACTTI</name>
<dbReference type="SUPFAM" id="SSF52218">
    <property type="entry name" value="Flavoproteins"/>
    <property type="match status" value="1"/>
</dbReference>
<dbReference type="EMBL" id="VIWY01000002">
    <property type="protein sequence ID" value="TWG24806.1"/>
    <property type="molecule type" value="Genomic_DNA"/>
</dbReference>
<dbReference type="InterPro" id="IPR029039">
    <property type="entry name" value="Flavoprotein-like_sf"/>
</dbReference>
<dbReference type="RefSeq" id="WP_122977861.1">
    <property type="nucleotide sequence ID" value="NZ_BOMX01000133.1"/>
</dbReference>
<dbReference type="Pfam" id="PF03358">
    <property type="entry name" value="FMN_red"/>
    <property type="match status" value="1"/>
</dbReference>
<dbReference type="GO" id="GO:0016491">
    <property type="term" value="F:oxidoreductase activity"/>
    <property type="evidence" value="ECO:0007669"/>
    <property type="project" value="InterPro"/>
</dbReference>
<reference evidence="2 3" key="1">
    <citation type="submission" date="2019-06" db="EMBL/GenBank/DDBJ databases">
        <title>Sequencing the genomes of 1000 actinobacteria strains.</title>
        <authorList>
            <person name="Klenk H.-P."/>
        </authorList>
    </citation>
    <scope>NUCLEOTIDE SEQUENCE [LARGE SCALE GENOMIC DNA]</scope>
    <source>
        <strain evidence="2 3">DSM 43866</strain>
    </source>
</reference>
<sequence length="195" mass="21516">MVRIAIVVGSTRPGRNSEAVAGWVHEQASRRGDAQFELVDIATFDLPILDEPVPPSMGQYSKEHTKRWAAKIAEFDGYVFVTPEYNHGPSGALKNALDYLYGEWNNKAAGFVSYGSAGGTRAVEQLRLIAAELQMATVRSQVALSLFTDFENFSTFRPTANHDAAMNTMFEQLVSWSTAMKTVREQSQIAAAYQS</sequence>
<dbReference type="Proteomes" id="UP000320239">
    <property type="component" value="Unassembled WGS sequence"/>
</dbReference>
<feature type="domain" description="NADPH-dependent FMN reductase-like" evidence="1">
    <location>
        <begin position="3"/>
        <end position="147"/>
    </location>
</feature>
<dbReference type="GO" id="GO:0005829">
    <property type="term" value="C:cytosol"/>
    <property type="evidence" value="ECO:0007669"/>
    <property type="project" value="TreeGrafter"/>
</dbReference>
<evidence type="ECO:0000259" key="1">
    <source>
        <dbReference type="Pfam" id="PF03358"/>
    </source>
</evidence>
<accession>A0A561WLR5</accession>